<dbReference type="EMBL" id="JBHSMT010000026">
    <property type="protein sequence ID" value="MFC5475050.1"/>
    <property type="molecule type" value="Genomic_DNA"/>
</dbReference>
<accession>A0ABW0MA02</accession>
<protein>
    <submittedName>
        <fullName evidence="1">DUF3460 family protein</fullName>
    </submittedName>
</protein>
<dbReference type="Pfam" id="PF11943">
    <property type="entry name" value="DUF3460"/>
    <property type="match status" value="1"/>
</dbReference>
<evidence type="ECO:0000313" key="1">
    <source>
        <dbReference type="EMBL" id="MFC5475050.1"/>
    </source>
</evidence>
<dbReference type="RefSeq" id="WP_378998159.1">
    <property type="nucleotide sequence ID" value="NZ_JBHSMT010000026.1"/>
</dbReference>
<comment type="caution">
    <text evidence="1">The sequence shown here is derived from an EMBL/GenBank/DDBJ whole genome shotgun (WGS) entry which is preliminary data.</text>
</comment>
<sequence length="66" mass="8008">MKHHIRYLHYASEFSKFLEELKQQHPEIEEHQREGFALLWDRPPLDLEEQERANASEVKPKAYVYA</sequence>
<dbReference type="Proteomes" id="UP001596045">
    <property type="component" value="Unassembled WGS sequence"/>
</dbReference>
<keyword evidence="2" id="KW-1185">Reference proteome</keyword>
<reference evidence="2" key="1">
    <citation type="journal article" date="2019" name="Int. J. Syst. Evol. Microbiol.">
        <title>The Global Catalogue of Microorganisms (GCM) 10K type strain sequencing project: providing services to taxonomists for standard genome sequencing and annotation.</title>
        <authorList>
            <consortium name="The Broad Institute Genomics Platform"/>
            <consortium name="The Broad Institute Genome Sequencing Center for Infectious Disease"/>
            <person name="Wu L."/>
            <person name="Ma J."/>
        </authorList>
    </citation>
    <scope>NUCLEOTIDE SEQUENCE [LARGE SCALE GENOMIC DNA]</scope>
    <source>
        <strain evidence="2">JCM 17066</strain>
    </source>
</reference>
<name>A0ABW0MA02_9BURK</name>
<dbReference type="InterPro" id="IPR021853">
    <property type="entry name" value="DUF3460"/>
</dbReference>
<evidence type="ECO:0000313" key="2">
    <source>
        <dbReference type="Proteomes" id="UP001596045"/>
    </source>
</evidence>
<gene>
    <name evidence="1" type="ORF">ACFPM8_13895</name>
</gene>
<proteinExistence type="predicted"/>
<organism evidence="1 2">
    <name type="scientific">Paraherbaspirillum soli</name>
    <dbReference type="NCBI Taxonomy" id="631222"/>
    <lineage>
        <taxon>Bacteria</taxon>
        <taxon>Pseudomonadati</taxon>
        <taxon>Pseudomonadota</taxon>
        <taxon>Betaproteobacteria</taxon>
        <taxon>Burkholderiales</taxon>
        <taxon>Oxalobacteraceae</taxon>
        <taxon>Paraherbaspirillum</taxon>
    </lineage>
</organism>